<gene>
    <name evidence="4" type="primary">rlmB</name>
    <name evidence="4" type="ORF">PZ740_08200</name>
</gene>
<dbReference type="EMBL" id="JARGEQ010000082">
    <property type="protein sequence ID" value="MDF1586366.1"/>
    <property type="molecule type" value="Genomic_DNA"/>
</dbReference>
<dbReference type="RefSeq" id="WP_327788780.1">
    <property type="nucleotide sequence ID" value="NZ_JARGEQ010000082.1"/>
</dbReference>
<evidence type="ECO:0000256" key="1">
    <source>
        <dbReference type="ARBA" id="ARBA00022603"/>
    </source>
</evidence>
<dbReference type="PANTHER" id="PTHR46429:SF1">
    <property type="entry name" value="23S RRNA (GUANOSINE-2'-O-)-METHYLTRANSFERASE RLMB"/>
    <property type="match status" value="1"/>
</dbReference>
<dbReference type="GO" id="GO:0008173">
    <property type="term" value="F:RNA methyltransferase activity"/>
    <property type="evidence" value="ECO:0007669"/>
    <property type="project" value="InterPro"/>
</dbReference>
<evidence type="ECO:0000313" key="5">
    <source>
        <dbReference type="Proteomes" id="UP001301140"/>
    </source>
</evidence>
<sequence>MSRRNSSPRPPAAAPPQDLRLYGHHAVAAALANPDRPCRRLLATSNALERLGSLARRDGLEVQAAQPRELDRLVAQDAVHQGVVLETEALPPRRLEQVLESLPAQALLLAVDQVEDPRNLGALLRSAAAFGVAAVLLPERRSAVMGAVCAKAASGALDIVPIVELTNLARTLEGLKKEGFWSLGLDAAAATTLDAAPRHDRAVLVLGAEGKGLRRLVAESCDLSVSLPISPRMESLNVAVAAGIALYVLAPAGSRA</sequence>
<keyword evidence="1" id="KW-0489">Methyltransferase</keyword>
<dbReference type="InterPro" id="IPR029064">
    <property type="entry name" value="Ribosomal_eL30-like_sf"/>
</dbReference>
<dbReference type="AlphaFoldDB" id="A0AAP3XQM3"/>
<dbReference type="NCBIfam" id="TIGR00186">
    <property type="entry name" value="rRNA_methyl_3"/>
    <property type="match status" value="1"/>
</dbReference>
<dbReference type="GO" id="GO:0006396">
    <property type="term" value="P:RNA processing"/>
    <property type="evidence" value="ECO:0007669"/>
    <property type="project" value="InterPro"/>
</dbReference>
<dbReference type="SMART" id="SM00967">
    <property type="entry name" value="SpoU_sub_bind"/>
    <property type="match status" value="1"/>
</dbReference>
<evidence type="ECO:0000259" key="3">
    <source>
        <dbReference type="SMART" id="SM00967"/>
    </source>
</evidence>
<reference evidence="4 5" key="1">
    <citation type="submission" date="2023-03" db="EMBL/GenBank/DDBJ databases">
        <title>YIM 152171 draft genome.</title>
        <authorList>
            <person name="Yang Z."/>
        </authorList>
    </citation>
    <scope>NUCLEOTIDE SEQUENCE [LARGE SCALE GENOMIC DNA]</scope>
    <source>
        <strain evidence="4 5">YIM 152171</strain>
    </source>
</reference>
<keyword evidence="5" id="KW-1185">Reference proteome</keyword>
<dbReference type="Pfam" id="PF08032">
    <property type="entry name" value="SpoU_sub_bind"/>
    <property type="match status" value="1"/>
</dbReference>
<dbReference type="InterPro" id="IPR013123">
    <property type="entry name" value="SpoU_subst-bd"/>
</dbReference>
<dbReference type="GO" id="GO:0005829">
    <property type="term" value="C:cytosol"/>
    <property type="evidence" value="ECO:0007669"/>
    <property type="project" value="TreeGrafter"/>
</dbReference>
<dbReference type="InterPro" id="IPR004441">
    <property type="entry name" value="rRNA_MeTrfase_TrmH"/>
</dbReference>
<dbReference type="SUPFAM" id="SSF55315">
    <property type="entry name" value="L30e-like"/>
    <property type="match status" value="1"/>
</dbReference>
<organism evidence="4 5">
    <name type="scientific">Marinimicrococcus flavescens</name>
    <dbReference type="NCBI Taxonomy" id="3031815"/>
    <lineage>
        <taxon>Bacteria</taxon>
        <taxon>Pseudomonadati</taxon>
        <taxon>Pseudomonadota</taxon>
        <taxon>Alphaproteobacteria</taxon>
        <taxon>Geminicoccales</taxon>
        <taxon>Geminicoccaceae</taxon>
        <taxon>Marinimicrococcus</taxon>
    </lineage>
</organism>
<dbReference type="InterPro" id="IPR001537">
    <property type="entry name" value="SpoU_MeTrfase"/>
</dbReference>
<keyword evidence="2" id="KW-0808">Transferase</keyword>
<dbReference type="Pfam" id="PF00588">
    <property type="entry name" value="SpoU_methylase"/>
    <property type="match status" value="1"/>
</dbReference>
<evidence type="ECO:0000256" key="2">
    <source>
        <dbReference type="ARBA" id="ARBA00022679"/>
    </source>
</evidence>
<proteinExistence type="predicted"/>
<dbReference type="Gene3D" id="3.30.1330.30">
    <property type="match status" value="1"/>
</dbReference>
<dbReference type="GO" id="GO:0003723">
    <property type="term" value="F:RNA binding"/>
    <property type="evidence" value="ECO:0007669"/>
    <property type="project" value="InterPro"/>
</dbReference>
<name>A0AAP3XQM3_9PROT</name>
<dbReference type="InterPro" id="IPR029028">
    <property type="entry name" value="Alpha/beta_knot_MTases"/>
</dbReference>
<evidence type="ECO:0000313" key="4">
    <source>
        <dbReference type="EMBL" id="MDF1586366.1"/>
    </source>
</evidence>
<protein>
    <submittedName>
        <fullName evidence="4">23S rRNA (Guanosine(2251)-2'-O)-methyltransferase RlmB</fullName>
    </submittedName>
</protein>
<comment type="caution">
    <text evidence="4">The sequence shown here is derived from an EMBL/GenBank/DDBJ whole genome shotgun (WGS) entry which is preliminary data.</text>
</comment>
<dbReference type="Gene3D" id="3.40.1280.10">
    <property type="match status" value="1"/>
</dbReference>
<dbReference type="InterPro" id="IPR029026">
    <property type="entry name" value="tRNA_m1G_MTases_N"/>
</dbReference>
<feature type="domain" description="RNA 2-O ribose methyltransferase substrate binding" evidence="3">
    <location>
        <begin position="20"/>
        <end position="93"/>
    </location>
</feature>
<dbReference type="SUPFAM" id="SSF75217">
    <property type="entry name" value="alpha/beta knot"/>
    <property type="match status" value="1"/>
</dbReference>
<dbReference type="PANTHER" id="PTHR46429">
    <property type="entry name" value="23S RRNA (GUANOSINE-2'-O-)-METHYLTRANSFERASE RLMB"/>
    <property type="match status" value="1"/>
</dbReference>
<dbReference type="GO" id="GO:0032259">
    <property type="term" value="P:methylation"/>
    <property type="evidence" value="ECO:0007669"/>
    <property type="project" value="UniProtKB-KW"/>
</dbReference>
<dbReference type="CDD" id="cd18103">
    <property type="entry name" value="SpoU-like_RlmB"/>
    <property type="match status" value="1"/>
</dbReference>
<dbReference type="Proteomes" id="UP001301140">
    <property type="component" value="Unassembled WGS sequence"/>
</dbReference>
<accession>A0AAP3XQM3</accession>